<comment type="catalytic activity">
    <reaction evidence="10">
        <text>Mg(2+)(in) = Mg(2+)(out)</text>
        <dbReference type="Rhea" id="RHEA:29827"/>
        <dbReference type="ChEBI" id="CHEBI:18420"/>
    </reaction>
</comment>
<keyword evidence="3" id="KW-0813">Transport</keyword>
<dbReference type="PANTHER" id="PTHR46494:SF1">
    <property type="entry name" value="CORA FAMILY METAL ION TRANSPORTER (EUROFUNG)"/>
    <property type="match status" value="1"/>
</dbReference>
<evidence type="ECO:0000256" key="4">
    <source>
        <dbReference type="ARBA" id="ARBA00022475"/>
    </source>
</evidence>
<dbReference type="SUPFAM" id="SSF143865">
    <property type="entry name" value="CorA soluble domain-like"/>
    <property type="match status" value="1"/>
</dbReference>
<dbReference type="EMBL" id="PGTB01000212">
    <property type="protein sequence ID" value="PJE34250.1"/>
    <property type="molecule type" value="Genomic_DNA"/>
</dbReference>
<dbReference type="RefSeq" id="WP_100164734.1">
    <property type="nucleotide sequence ID" value="NZ_PGTB01000212.1"/>
</dbReference>
<dbReference type="AlphaFoldDB" id="A0A2M8IUN3"/>
<evidence type="ECO:0000256" key="3">
    <source>
        <dbReference type="ARBA" id="ARBA00022448"/>
    </source>
</evidence>
<comment type="caution">
    <text evidence="13">The sequence shown here is derived from an EMBL/GenBank/DDBJ whole genome shotgun (WGS) entry which is preliminary data.</text>
</comment>
<keyword evidence="6" id="KW-0460">Magnesium</keyword>
<dbReference type="CDD" id="cd12837">
    <property type="entry name" value="EcCorA-like_u1"/>
    <property type="match status" value="1"/>
</dbReference>
<dbReference type="InterPro" id="IPR002523">
    <property type="entry name" value="MgTranspt_CorA/ZnTranspt_ZntB"/>
</dbReference>
<gene>
    <name evidence="13" type="ORF">CVM52_23265</name>
</gene>
<dbReference type="Pfam" id="PF01544">
    <property type="entry name" value="CorA"/>
    <property type="match status" value="1"/>
</dbReference>
<dbReference type="OrthoDB" id="9803416at2"/>
<evidence type="ECO:0000313" key="13">
    <source>
        <dbReference type="EMBL" id="PJE34250.1"/>
    </source>
</evidence>
<dbReference type="InterPro" id="IPR045861">
    <property type="entry name" value="CorA_cytoplasmic_dom"/>
</dbReference>
<evidence type="ECO:0000256" key="11">
    <source>
        <dbReference type="ARBA" id="ARBA00045497"/>
    </source>
</evidence>
<evidence type="ECO:0000256" key="2">
    <source>
        <dbReference type="ARBA" id="ARBA00009765"/>
    </source>
</evidence>
<dbReference type="GO" id="GO:0015095">
    <property type="term" value="F:magnesium ion transmembrane transporter activity"/>
    <property type="evidence" value="ECO:0007669"/>
    <property type="project" value="TreeGrafter"/>
</dbReference>
<feature type="transmembrane region" description="Helical" evidence="12">
    <location>
        <begin position="293"/>
        <end position="313"/>
    </location>
</feature>
<dbReference type="GO" id="GO:0015087">
    <property type="term" value="F:cobalt ion transmembrane transporter activity"/>
    <property type="evidence" value="ECO:0007669"/>
    <property type="project" value="TreeGrafter"/>
</dbReference>
<dbReference type="Gene3D" id="1.20.58.340">
    <property type="entry name" value="Magnesium transport protein CorA, transmembrane region"/>
    <property type="match status" value="1"/>
</dbReference>
<evidence type="ECO:0000313" key="14">
    <source>
        <dbReference type="Proteomes" id="UP000231553"/>
    </source>
</evidence>
<dbReference type="PANTHER" id="PTHR46494">
    <property type="entry name" value="CORA FAMILY METAL ION TRANSPORTER (EUROFUNG)"/>
    <property type="match status" value="1"/>
</dbReference>
<feature type="transmembrane region" description="Helical" evidence="12">
    <location>
        <begin position="259"/>
        <end position="281"/>
    </location>
</feature>
<sequence>MLFAYQIEGDKLARMAPEADLAAATWIDLYRPMPPQSAAVAALGIEVPSLDEMEEIEISARLYRNAGTEVMTVVVPGLSTSKAPMAGPVTFILAPERLVTVRHHAPRPFETFPARADRSGPGCSSPDRIFLGLIEEIIGRLADLMEGTGRALDDIARTVFGGQTGKNGAVLKEALVSIGREGELLGRVRLCLLTLERALSYFSQIAEGRPGTKALNPFIKGATRDIQALGVHADFLSARVSLATDATLGMISLAQNDTVRILSVIAALFLPPTLIASAYGMNFVNMPELAQPWGYPAALALMAGSAVVTWVILKWRRWI</sequence>
<reference evidence="13 14" key="1">
    <citation type="journal article" date="2018" name="Int. J. Syst. Evol. Microbiol.">
        <title>Pseudooceanicola lipolyticus sp. nov., a marine alphaproteobacterium, reclassification of Oceanicola flagellatus as Pseudooceanicola flagellatus comb. nov. and emended description of the genus Pseudooceanicola.</title>
        <authorList>
            <person name="Huang M.-M."/>
            <person name="Guo L.-L."/>
            <person name="Wu Y.-H."/>
            <person name="Lai Q.-L."/>
            <person name="Shao Z.-Z."/>
            <person name="Wang C.-S."/>
            <person name="Wu M."/>
            <person name="Xu X.-W."/>
        </authorList>
    </citation>
    <scope>NUCLEOTIDE SEQUENCE [LARGE SCALE GENOMIC DNA]</scope>
    <source>
        <strain evidence="13 14">157</strain>
    </source>
</reference>
<comment type="similarity">
    <text evidence="2">Belongs to the CorA metal ion transporter (MIT) (TC 1.A.35) family.</text>
</comment>
<dbReference type="SUPFAM" id="SSF144083">
    <property type="entry name" value="Magnesium transport protein CorA, transmembrane region"/>
    <property type="match status" value="1"/>
</dbReference>
<dbReference type="FunFam" id="1.20.58.340:FF:000004">
    <property type="entry name" value="Magnesium transport protein CorA"/>
    <property type="match status" value="1"/>
</dbReference>
<evidence type="ECO:0000256" key="1">
    <source>
        <dbReference type="ARBA" id="ARBA00004651"/>
    </source>
</evidence>
<dbReference type="GO" id="GO:0000287">
    <property type="term" value="F:magnesium ion binding"/>
    <property type="evidence" value="ECO:0007669"/>
    <property type="project" value="TreeGrafter"/>
</dbReference>
<accession>A0A2M8IUN3</accession>
<evidence type="ECO:0000256" key="9">
    <source>
        <dbReference type="ARBA" id="ARBA00023136"/>
    </source>
</evidence>
<dbReference type="GO" id="GO:0005886">
    <property type="term" value="C:plasma membrane"/>
    <property type="evidence" value="ECO:0007669"/>
    <property type="project" value="UniProtKB-SubCell"/>
</dbReference>
<keyword evidence="4" id="KW-1003">Cell membrane</keyword>
<proteinExistence type="inferred from homology"/>
<evidence type="ECO:0000256" key="12">
    <source>
        <dbReference type="SAM" id="Phobius"/>
    </source>
</evidence>
<evidence type="ECO:0000256" key="5">
    <source>
        <dbReference type="ARBA" id="ARBA00022692"/>
    </source>
</evidence>
<keyword evidence="7 12" id="KW-1133">Transmembrane helix</keyword>
<dbReference type="InterPro" id="IPR045863">
    <property type="entry name" value="CorA_TM1_TM2"/>
</dbReference>
<dbReference type="GO" id="GO:0050897">
    <property type="term" value="F:cobalt ion binding"/>
    <property type="evidence" value="ECO:0007669"/>
    <property type="project" value="TreeGrafter"/>
</dbReference>
<comment type="function">
    <text evidence="11">Mediates influx of magnesium ions. Alternates between open and closed states. Activated by low cytoplasmic Mg(2+) levels. Inactive when cytoplasmic Mg(2+) levels are high.</text>
</comment>
<keyword evidence="14" id="KW-1185">Reference proteome</keyword>
<name>A0A2M8IUN3_9RHOB</name>
<comment type="subcellular location">
    <subcellularLocation>
        <location evidence="1">Cell membrane</location>
        <topology evidence="1">Multi-pass membrane protein</topology>
    </subcellularLocation>
</comment>
<evidence type="ECO:0000256" key="7">
    <source>
        <dbReference type="ARBA" id="ARBA00022989"/>
    </source>
</evidence>
<keyword evidence="9 12" id="KW-0472">Membrane</keyword>
<dbReference type="Proteomes" id="UP000231553">
    <property type="component" value="Unassembled WGS sequence"/>
</dbReference>
<organism evidence="13 14">
    <name type="scientific">Pseudooceanicola lipolyticus</name>
    <dbReference type="NCBI Taxonomy" id="2029104"/>
    <lineage>
        <taxon>Bacteria</taxon>
        <taxon>Pseudomonadati</taxon>
        <taxon>Pseudomonadota</taxon>
        <taxon>Alphaproteobacteria</taxon>
        <taxon>Rhodobacterales</taxon>
        <taxon>Paracoccaceae</taxon>
        <taxon>Pseudooceanicola</taxon>
    </lineage>
</organism>
<evidence type="ECO:0000256" key="8">
    <source>
        <dbReference type="ARBA" id="ARBA00023065"/>
    </source>
</evidence>
<keyword evidence="5 12" id="KW-0812">Transmembrane</keyword>
<keyword evidence="8" id="KW-0406">Ion transport</keyword>
<evidence type="ECO:0000256" key="6">
    <source>
        <dbReference type="ARBA" id="ARBA00022842"/>
    </source>
</evidence>
<protein>
    <submittedName>
        <fullName evidence="13">Magnesium transporter</fullName>
    </submittedName>
</protein>
<evidence type="ECO:0000256" key="10">
    <source>
        <dbReference type="ARBA" id="ARBA00034269"/>
    </source>
</evidence>